<keyword evidence="1" id="KW-0472">Membrane</keyword>
<feature type="transmembrane region" description="Helical" evidence="1">
    <location>
        <begin position="27"/>
        <end position="53"/>
    </location>
</feature>
<reference evidence="2" key="1">
    <citation type="submission" date="2016-02" db="EMBL/GenBank/DDBJ databases">
        <title>WGS assembly of Manihot esculenta.</title>
        <authorList>
            <person name="Bredeson J.V."/>
            <person name="Prochnik S.E."/>
            <person name="Lyons J.B."/>
            <person name="Schmutz J."/>
            <person name="Grimwood J."/>
            <person name="Vrebalov J."/>
            <person name="Bart R.S."/>
            <person name="Amuge T."/>
            <person name="Ferguson M.E."/>
            <person name="Green R."/>
            <person name="Putnam N."/>
            <person name="Stites J."/>
            <person name="Rounsley S."/>
            <person name="Rokhsar D.S."/>
        </authorList>
    </citation>
    <scope>NUCLEOTIDE SEQUENCE [LARGE SCALE GENOMIC DNA]</scope>
    <source>
        <tissue evidence="2">Leaf</tissue>
    </source>
</reference>
<proteinExistence type="predicted"/>
<gene>
    <name evidence="2" type="ORF">MANES_07G104500</name>
</gene>
<dbReference type="AlphaFoldDB" id="A0A2C9VKB1"/>
<evidence type="ECO:0000313" key="2">
    <source>
        <dbReference type="EMBL" id="OAY45937.1"/>
    </source>
</evidence>
<keyword evidence="1" id="KW-1133">Transmembrane helix</keyword>
<evidence type="ECO:0000256" key="1">
    <source>
        <dbReference type="SAM" id="Phobius"/>
    </source>
</evidence>
<dbReference type="EMBL" id="CM004393">
    <property type="protein sequence ID" value="OAY45937.1"/>
    <property type="molecule type" value="Genomic_DNA"/>
</dbReference>
<organism evidence="2">
    <name type="scientific">Manihot esculenta</name>
    <name type="common">Cassava</name>
    <name type="synonym">Jatropha manihot</name>
    <dbReference type="NCBI Taxonomy" id="3983"/>
    <lineage>
        <taxon>Eukaryota</taxon>
        <taxon>Viridiplantae</taxon>
        <taxon>Streptophyta</taxon>
        <taxon>Embryophyta</taxon>
        <taxon>Tracheophyta</taxon>
        <taxon>Spermatophyta</taxon>
        <taxon>Magnoliopsida</taxon>
        <taxon>eudicotyledons</taxon>
        <taxon>Gunneridae</taxon>
        <taxon>Pentapetalae</taxon>
        <taxon>rosids</taxon>
        <taxon>fabids</taxon>
        <taxon>Malpighiales</taxon>
        <taxon>Euphorbiaceae</taxon>
        <taxon>Crotonoideae</taxon>
        <taxon>Manihoteae</taxon>
        <taxon>Manihot</taxon>
    </lineage>
</organism>
<keyword evidence="1" id="KW-0812">Transmembrane</keyword>
<protein>
    <submittedName>
        <fullName evidence="2">Uncharacterized protein</fullName>
    </submittedName>
</protein>
<accession>A0A2C9VKB1</accession>
<sequence length="97" mass="10938">MSSSLLLFPWPNKVWLDFPIFSFNSPYVSAGFLSCHWLHAMVVLCFSLIFLCFQRPLDLIQALTFPVAVVPNCCYSPCKLGFLVGLDLFIVGYGVRV</sequence>
<name>A0A2C9VKB1_MANES</name>